<keyword evidence="2" id="KW-1185">Reference proteome</keyword>
<protein>
    <submittedName>
        <fullName evidence="1">Uncharacterized protein</fullName>
    </submittedName>
</protein>
<evidence type="ECO:0000313" key="1">
    <source>
        <dbReference type="EMBL" id="ELP66116.1"/>
    </source>
</evidence>
<evidence type="ECO:0000313" key="2">
    <source>
        <dbReference type="Proteomes" id="UP000010931"/>
    </source>
</evidence>
<dbReference type="RefSeq" id="WP_006379051.1">
    <property type="nucleotide sequence ID" value="NZ_AEJB01000361.1"/>
</dbReference>
<accession>L7F556</accession>
<dbReference type="STRING" id="85558.T45_07767"/>
<dbReference type="AlphaFoldDB" id="L7F556"/>
<dbReference type="GeneID" id="97407322"/>
<reference evidence="1 2" key="1">
    <citation type="journal article" date="2011" name="Plasmid">
        <title>Streptomyces turgidiscabies Car8 contains a modular pathogenicity island that shares virulence genes with other actinobacterial plant pathogens.</title>
        <authorList>
            <person name="Huguet-Tapia J.C."/>
            <person name="Badger J.H."/>
            <person name="Loria R."/>
            <person name="Pettis G.S."/>
        </authorList>
    </citation>
    <scope>NUCLEOTIDE SEQUENCE [LARGE SCALE GENOMIC DNA]</scope>
    <source>
        <strain evidence="1 2">Car8</strain>
    </source>
</reference>
<comment type="caution">
    <text evidence="1">The sequence shown here is derived from an EMBL/GenBank/DDBJ whole genome shotgun (WGS) entry which is preliminary data.</text>
</comment>
<dbReference type="PATRIC" id="fig|698760.3.peg.5182"/>
<name>L7F556_STRT8</name>
<dbReference type="Proteomes" id="UP000010931">
    <property type="component" value="Unassembled WGS sequence"/>
</dbReference>
<sequence length="107" mass="11461">MRPGSLIERLQIFAEQAGMPYIDGKKACSHSRRAGANTDMAEWGVSLSKRSKAGRWADGSHTADTVYDRRHGVGTRDPLAAVPLYGGPTHAPVAEARAQRAAEETTG</sequence>
<gene>
    <name evidence="1" type="ORF">STRTUCAR8_01645</name>
</gene>
<dbReference type="EMBL" id="AEJB01000361">
    <property type="protein sequence ID" value="ELP66116.1"/>
    <property type="molecule type" value="Genomic_DNA"/>
</dbReference>
<organism evidence="1 2">
    <name type="scientific">Streptomyces turgidiscabies (strain Car8)</name>
    <dbReference type="NCBI Taxonomy" id="698760"/>
    <lineage>
        <taxon>Bacteria</taxon>
        <taxon>Bacillati</taxon>
        <taxon>Actinomycetota</taxon>
        <taxon>Actinomycetes</taxon>
        <taxon>Kitasatosporales</taxon>
        <taxon>Streptomycetaceae</taxon>
        <taxon>Streptomyces</taxon>
    </lineage>
</organism>
<proteinExistence type="predicted"/>